<feature type="transmembrane region" description="Helical" evidence="1">
    <location>
        <begin position="6"/>
        <end position="24"/>
    </location>
</feature>
<reference evidence="2 3" key="1">
    <citation type="submission" date="2015-12" db="EMBL/GenBank/DDBJ databases">
        <title>Intraspecies pangenome expansion in the marine bacterium Alteromonas.</title>
        <authorList>
            <person name="Lopez-Perez M."/>
            <person name="Rodriguez-Valera F."/>
        </authorList>
    </citation>
    <scope>NUCLEOTIDE SEQUENCE [LARGE SCALE GENOMIC DNA]</scope>
    <source>
        <strain evidence="2 3">UM8</strain>
    </source>
</reference>
<evidence type="ECO:0000313" key="2">
    <source>
        <dbReference type="EMBL" id="AMJ78978.1"/>
    </source>
</evidence>
<keyword evidence="1" id="KW-0472">Membrane</keyword>
<dbReference type="EMBL" id="CP013928">
    <property type="protein sequence ID" value="AMJ78978.1"/>
    <property type="molecule type" value="Genomic_DNA"/>
</dbReference>
<dbReference type="AlphaFoldDB" id="A0AAC8XKI6"/>
<proteinExistence type="predicted"/>
<name>A0AAC8XKI6_9ALTE</name>
<keyword evidence="1" id="KW-0812">Transmembrane</keyword>
<organism evidence="2 3">
    <name type="scientific">Alteromonas mediterranea</name>
    <dbReference type="NCBI Taxonomy" id="314275"/>
    <lineage>
        <taxon>Bacteria</taxon>
        <taxon>Pseudomonadati</taxon>
        <taxon>Pseudomonadota</taxon>
        <taxon>Gammaproteobacteria</taxon>
        <taxon>Alteromonadales</taxon>
        <taxon>Alteromonadaceae</taxon>
        <taxon>Alteromonas/Salinimonas group</taxon>
        <taxon>Alteromonas</taxon>
    </lineage>
</organism>
<gene>
    <name evidence="2" type="ORF">AV942_12085</name>
</gene>
<dbReference type="Proteomes" id="UP000061468">
    <property type="component" value="Chromosome"/>
</dbReference>
<accession>A0AAC8XKI6</accession>
<evidence type="ECO:0000256" key="1">
    <source>
        <dbReference type="SAM" id="Phobius"/>
    </source>
</evidence>
<protein>
    <submittedName>
        <fullName evidence="2">Uncharacterized protein</fullName>
    </submittedName>
</protein>
<keyword evidence="1" id="KW-1133">Transmembrane helix</keyword>
<dbReference type="RefSeq" id="WP_015067468.1">
    <property type="nucleotide sequence ID" value="NZ_CP013928.1"/>
</dbReference>
<sequence length="125" mass="14331">MNLLKWIYSGIVVSALIVVVGVLGQGKLSVSQATADDVERPLHADIQKVERRFSLVEFDLKNKAHLLRKTRLDFYIAQAKQADLRGWKFKRDEFVERAYNILSHHLTQYANDVSKEAEIYTAQAI</sequence>
<evidence type="ECO:0000313" key="3">
    <source>
        <dbReference type="Proteomes" id="UP000061468"/>
    </source>
</evidence>